<evidence type="ECO:0000256" key="2">
    <source>
        <dbReference type="ARBA" id="ARBA00022853"/>
    </source>
</evidence>
<dbReference type="GO" id="GO:0000122">
    <property type="term" value="P:negative regulation of transcription by RNA polymerase II"/>
    <property type="evidence" value="ECO:0007669"/>
    <property type="project" value="TreeGrafter"/>
</dbReference>
<dbReference type="OrthoDB" id="19740at2759"/>
<comment type="caution">
    <text evidence="9">The sequence shown here is derived from an EMBL/GenBank/DDBJ whole genome shotgun (WGS) entry which is preliminary data.</text>
</comment>
<feature type="domain" description="Myb-like" evidence="8">
    <location>
        <begin position="142"/>
        <end position="195"/>
    </location>
</feature>
<dbReference type="InterPro" id="IPR008468">
    <property type="entry name" value="DMAP1"/>
</dbReference>
<feature type="compositionally biased region" description="Low complexity" evidence="7">
    <location>
        <begin position="444"/>
        <end position="461"/>
    </location>
</feature>
<evidence type="ECO:0000256" key="7">
    <source>
        <dbReference type="SAM" id="MobiDB-lite"/>
    </source>
</evidence>
<dbReference type="GO" id="GO:0003714">
    <property type="term" value="F:transcription corepressor activity"/>
    <property type="evidence" value="ECO:0007669"/>
    <property type="project" value="TreeGrafter"/>
</dbReference>
<keyword evidence="10" id="KW-1185">Reference proteome</keyword>
<evidence type="ECO:0000256" key="4">
    <source>
        <dbReference type="ARBA" id="ARBA00023163"/>
    </source>
</evidence>
<comment type="subcellular location">
    <subcellularLocation>
        <location evidence="1">Nucleus</location>
    </subcellularLocation>
</comment>
<proteinExistence type="predicted"/>
<dbReference type="OMA" id="RNNIQNW"/>
<dbReference type="GO" id="GO:0000812">
    <property type="term" value="C:Swr1 complex"/>
    <property type="evidence" value="ECO:0007669"/>
    <property type="project" value="TreeGrafter"/>
</dbReference>
<feature type="region of interest" description="Disordered" evidence="7">
    <location>
        <begin position="444"/>
        <end position="470"/>
    </location>
</feature>
<evidence type="ECO:0000256" key="1">
    <source>
        <dbReference type="ARBA" id="ARBA00004123"/>
    </source>
</evidence>
<evidence type="ECO:0000259" key="8">
    <source>
        <dbReference type="SMART" id="SM00717"/>
    </source>
</evidence>
<evidence type="ECO:0000313" key="9">
    <source>
        <dbReference type="EMBL" id="KAJ6224112.1"/>
    </source>
</evidence>
<evidence type="ECO:0000256" key="5">
    <source>
        <dbReference type="ARBA" id="ARBA00023242"/>
    </source>
</evidence>
<reference evidence="9" key="1">
    <citation type="submission" date="2022-12" db="EMBL/GenBank/DDBJ databases">
        <title>Genome assemblies of Blomia tropicalis.</title>
        <authorList>
            <person name="Cui Y."/>
        </authorList>
    </citation>
    <scope>NUCLEOTIDE SEQUENCE</scope>
    <source>
        <tissue evidence="9">Adult mites</tissue>
    </source>
</reference>
<feature type="compositionally biased region" description="Basic and acidic residues" evidence="7">
    <location>
        <begin position="257"/>
        <end position="269"/>
    </location>
</feature>
<keyword evidence="3" id="KW-0805">Transcription regulation</keyword>
<dbReference type="PANTHER" id="PTHR12855">
    <property type="entry name" value="DNA METHYLTRANSFERASE 1-ASSOCIATED PROTEIN 1 FAMILY MEMBER"/>
    <property type="match status" value="1"/>
</dbReference>
<evidence type="ECO:0000256" key="3">
    <source>
        <dbReference type="ARBA" id="ARBA00023015"/>
    </source>
</evidence>
<dbReference type="Pfam" id="PF16282">
    <property type="entry name" value="SANT_DAMP1_like"/>
    <property type="match status" value="1"/>
</dbReference>
<dbReference type="AlphaFoldDB" id="A0A9Q0MGR2"/>
<dbReference type="Proteomes" id="UP001142055">
    <property type="component" value="Chromosome 1"/>
</dbReference>
<organism evidence="9 10">
    <name type="scientific">Blomia tropicalis</name>
    <name type="common">Mite</name>
    <dbReference type="NCBI Taxonomy" id="40697"/>
    <lineage>
        <taxon>Eukaryota</taxon>
        <taxon>Metazoa</taxon>
        <taxon>Ecdysozoa</taxon>
        <taxon>Arthropoda</taxon>
        <taxon>Chelicerata</taxon>
        <taxon>Arachnida</taxon>
        <taxon>Acari</taxon>
        <taxon>Acariformes</taxon>
        <taxon>Sarcoptiformes</taxon>
        <taxon>Astigmata</taxon>
        <taxon>Glycyphagoidea</taxon>
        <taxon>Echimyopodidae</taxon>
        <taxon>Blomia</taxon>
    </lineage>
</organism>
<dbReference type="InterPro" id="IPR001005">
    <property type="entry name" value="SANT/Myb"/>
</dbReference>
<dbReference type="InterPro" id="IPR027109">
    <property type="entry name" value="Swc4/Dmap1"/>
</dbReference>
<keyword evidence="5" id="KW-0539">Nucleus</keyword>
<dbReference type="Pfam" id="PF05499">
    <property type="entry name" value="DMAP1"/>
    <property type="match status" value="1"/>
</dbReference>
<dbReference type="GO" id="GO:0006281">
    <property type="term" value="P:DNA repair"/>
    <property type="evidence" value="ECO:0007669"/>
    <property type="project" value="InterPro"/>
</dbReference>
<accession>A0A9Q0MGR2</accession>
<evidence type="ECO:0000313" key="10">
    <source>
        <dbReference type="Proteomes" id="UP001142055"/>
    </source>
</evidence>
<protein>
    <recommendedName>
        <fullName evidence="6">DNA methyltransferase 1-associated protein 1</fullName>
    </recommendedName>
</protein>
<dbReference type="GO" id="GO:0035267">
    <property type="term" value="C:NuA4 histone acetyltransferase complex"/>
    <property type="evidence" value="ECO:0007669"/>
    <property type="project" value="InterPro"/>
</dbReference>
<evidence type="ECO:0000256" key="6">
    <source>
        <dbReference type="ARBA" id="ARBA00067416"/>
    </source>
</evidence>
<keyword evidence="4" id="KW-0804">Transcription</keyword>
<dbReference type="PANTHER" id="PTHR12855:SF10">
    <property type="entry name" value="DNA METHYLTRANSFERASE 1-ASSOCIATED PROTEIN 1"/>
    <property type="match status" value="1"/>
</dbReference>
<feature type="compositionally biased region" description="Gly residues" evidence="7">
    <location>
        <begin position="313"/>
        <end position="324"/>
    </location>
</feature>
<feature type="compositionally biased region" description="Basic and acidic residues" evidence="7">
    <location>
        <begin position="281"/>
        <end position="290"/>
    </location>
</feature>
<feature type="region of interest" description="Disordered" evidence="7">
    <location>
        <begin position="257"/>
        <end position="333"/>
    </location>
</feature>
<dbReference type="GO" id="GO:0006338">
    <property type="term" value="P:chromatin remodeling"/>
    <property type="evidence" value="ECO:0007669"/>
    <property type="project" value="InterPro"/>
</dbReference>
<name>A0A9Q0MGR2_BLOTA</name>
<dbReference type="EMBL" id="JAPWDV010000001">
    <property type="protein sequence ID" value="KAJ6224112.1"/>
    <property type="molecule type" value="Genomic_DNA"/>
</dbReference>
<keyword evidence="2" id="KW-0156">Chromatin regulator</keyword>
<gene>
    <name evidence="9" type="ORF">RDWZM_002657</name>
</gene>
<sequence>MGDVMDILELDRNSNVDRKASIKKKRQLEPGFKKPEGMNREVYALLCSDNKDTPPLIPTDFCISSKLGFPGFGYKKVKANLSLRKVRKWNWIPFTNPARVDGFQLYHWRRDVDKLKEYPFAKMNVVANVPSYSDQEYHQWLQCDRWTKLETDYLFRMCRKYDLRFIIIEDRWDRSTYKNRSVEEIKDRYYSVCSNIAKHRTDPPSNDMGFANIKPQSYVFDIEHERKRKEQLNKLYNRTPEEVEEEQQLVAEMRKIEQRKKERDRKTQDLQKLITAADNTTEARRNEQHAASRSSTAMPRSNRKKTQSSNKGSRGGAGLSGVGDGSTASGTLSLESSSLKFPDLKAPGMYMRSSRMKLPTNIGQKRTKALQHGLNELKIELIPMSTEEIVPHFNELRNDLVLLYDLKQALATLEMDLQLLKLQAESTSTDTTKVNGTTTVTTTSVDVQSTTPNTPSTVTNSAKTETSADEPIKISELYEFPMPRKRKAALESENFMKKFSGRKSTN</sequence>
<dbReference type="FunFam" id="1.10.10.60:FF:000087">
    <property type="entry name" value="DNA methyltransferase 1-associated protein 1"/>
    <property type="match status" value="1"/>
</dbReference>
<dbReference type="SMART" id="SM00717">
    <property type="entry name" value="SANT"/>
    <property type="match status" value="1"/>
</dbReference>
<dbReference type="Gene3D" id="1.10.10.60">
    <property type="entry name" value="Homeodomain-like"/>
    <property type="match status" value="1"/>
</dbReference>
<dbReference type="InterPro" id="IPR032563">
    <property type="entry name" value="DAMP1_SANT-like"/>
</dbReference>